<comment type="caution">
    <text evidence="2">The sequence shown here is derived from an EMBL/GenBank/DDBJ whole genome shotgun (WGS) entry which is preliminary data.</text>
</comment>
<proteinExistence type="predicted"/>
<dbReference type="InterPro" id="IPR026960">
    <property type="entry name" value="RVT-Znf"/>
</dbReference>
<name>A0A835M5Z8_9MAGN</name>
<dbReference type="AlphaFoldDB" id="A0A835M5Z8"/>
<evidence type="ECO:0000313" key="3">
    <source>
        <dbReference type="Proteomes" id="UP000631114"/>
    </source>
</evidence>
<dbReference type="Proteomes" id="UP000631114">
    <property type="component" value="Unassembled WGS sequence"/>
</dbReference>
<feature type="domain" description="Reverse transcriptase zinc-binding" evidence="1">
    <location>
        <begin position="304"/>
        <end position="368"/>
    </location>
</feature>
<dbReference type="OrthoDB" id="999432at2759"/>
<evidence type="ECO:0000313" key="2">
    <source>
        <dbReference type="EMBL" id="KAF9611966.1"/>
    </source>
</evidence>
<gene>
    <name evidence="2" type="ORF">IFM89_037249</name>
</gene>
<dbReference type="Pfam" id="PF13966">
    <property type="entry name" value="zf-RVT"/>
    <property type="match status" value="1"/>
</dbReference>
<reference evidence="2 3" key="1">
    <citation type="submission" date="2020-10" db="EMBL/GenBank/DDBJ databases">
        <title>The Coptis chinensis genome and diversification of protoberbering-type alkaloids.</title>
        <authorList>
            <person name="Wang B."/>
            <person name="Shu S."/>
            <person name="Song C."/>
            <person name="Liu Y."/>
        </authorList>
    </citation>
    <scope>NUCLEOTIDE SEQUENCE [LARGE SCALE GENOMIC DNA]</scope>
    <source>
        <strain evidence="2">HL-2020</strain>
        <tissue evidence="2">Leaf</tissue>
    </source>
</reference>
<evidence type="ECO:0000259" key="1">
    <source>
        <dbReference type="Pfam" id="PF13966"/>
    </source>
</evidence>
<feature type="non-terminal residue" evidence="2">
    <location>
        <position position="1"/>
    </location>
</feature>
<organism evidence="2 3">
    <name type="scientific">Coptis chinensis</name>
    <dbReference type="NCBI Taxonomy" id="261450"/>
    <lineage>
        <taxon>Eukaryota</taxon>
        <taxon>Viridiplantae</taxon>
        <taxon>Streptophyta</taxon>
        <taxon>Embryophyta</taxon>
        <taxon>Tracheophyta</taxon>
        <taxon>Spermatophyta</taxon>
        <taxon>Magnoliopsida</taxon>
        <taxon>Ranunculales</taxon>
        <taxon>Ranunculaceae</taxon>
        <taxon>Coptidoideae</taxon>
        <taxon>Coptis</taxon>
    </lineage>
</organism>
<accession>A0A835M5Z8</accession>
<sequence>KILSSFGFNDHRVQYGDVRGAVRYPTRSSSMVDLGGYCHSKRAPHSTVDFKAMADQIWHQKQLPITIYLGSPTCLSRELQASPSTQFFRDLQQKDSDYGRHLPSQAAQLMSIGRAFLRGHDINTFAVLSVNRDTIENQRLRGGLGVHNLQHTNLALLAKKAWAVIASGKSLWVDIVKAKYLRKHDFLTVCPNPTDSRVWKDILKARSVLHKGLGWKIGDGTSINLSTDSWIPGNEGVIAPISLTNSISPLFVSDLIDSTTRKWRSNIIYHCWPEDIAKQIISIPLSLSANPDERIWTLSVNGKYTVKSGYHALHSTNTTPLFDWRIIWTLKCPPRVKVFMWKLSRDALKSSSNLFRFGLNINADCIFVRTTTGHSTTPLS</sequence>
<keyword evidence="3" id="KW-1185">Reference proteome</keyword>
<dbReference type="EMBL" id="JADFTS010000004">
    <property type="protein sequence ID" value="KAF9611966.1"/>
    <property type="molecule type" value="Genomic_DNA"/>
</dbReference>
<protein>
    <recommendedName>
        <fullName evidence="1">Reverse transcriptase zinc-binding domain-containing protein</fullName>
    </recommendedName>
</protein>